<evidence type="ECO:0000256" key="1">
    <source>
        <dbReference type="SAM" id="MobiDB-lite"/>
    </source>
</evidence>
<proteinExistence type="predicted"/>
<gene>
    <name evidence="2" type="ORF">BLNAU_12384</name>
</gene>
<name>A0ABQ9XR99_9EUKA</name>
<dbReference type="Proteomes" id="UP001281761">
    <property type="component" value="Unassembled WGS sequence"/>
</dbReference>
<accession>A0ABQ9XR99</accession>
<evidence type="ECO:0000313" key="3">
    <source>
        <dbReference type="Proteomes" id="UP001281761"/>
    </source>
</evidence>
<evidence type="ECO:0000313" key="2">
    <source>
        <dbReference type="EMBL" id="KAK2952735.1"/>
    </source>
</evidence>
<protein>
    <submittedName>
        <fullName evidence="2">Uncharacterized protein</fullName>
    </submittedName>
</protein>
<keyword evidence="3" id="KW-1185">Reference proteome</keyword>
<reference evidence="2 3" key="1">
    <citation type="journal article" date="2022" name="bioRxiv">
        <title>Genomics of Preaxostyla Flagellates Illuminates Evolutionary Transitions and the Path Towards Mitochondrial Loss.</title>
        <authorList>
            <person name="Novak L.V.F."/>
            <person name="Treitli S.C."/>
            <person name="Pyrih J."/>
            <person name="Halakuc P."/>
            <person name="Pipaliya S.V."/>
            <person name="Vacek V."/>
            <person name="Brzon O."/>
            <person name="Soukal P."/>
            <person name="Eme L."/>
            <person name="Dacks J.B."/>
            <person name="Karnkowska A."/>
            <person name="Elias M."/>
            <person name="Hampl V."/>
        </authorList>
    </citation>
    <scope>NUCLEOTIDE SEQUENCE [LARGE SCALE GENOMIC DNA]</scope>
    <source>
        <strain evidence="2">NAU3</strain>
        <tissue evidence="2">Gut</tissue>
    </source>
</reference>
<sequence length="570" mass="65406">MRVLVRINAINSIDIHPAHTLPPHPSIDECFQADRTKAEETEDHPIINHRPFRRDERGKHTSNHQHPFDTLAGRPDTGRKERTLKVIRKAVLPEAARAHPSESDRMAALDSKITSSTDSHCPDCSPFLNWRENEIESEQERAVVYRSLVATMKFQSALDESLEAKAVKLLECVVRNNRDSADAFLSSFASVFDESSIKFVQSIVVLTSSPNKAIIKSAMTMIETVFEWCSTKILLALVKADLITQVITTLNPLSFSFAEVEDIHSNLMSSITCSLWLSTPYSLGLLEIKDRNEQQAVNETILQQVVIPSEKYIWHLCVNRFSIIEGDLASGFMHLLARLLEICPYHQPTLDFVLHMPISLTIPSCLAFIDDNNTFGKFLGRMVDIHRERNRQGGNERPMWKTGHRMLRMEGIEDVMEEKLRNDTTFNRHQHNHTHSQPHHLHSSLHPLSLSFTAFQDLPVTLVHIVPNPLSLTTPRARRHLDIKRLHEPHAVRMEFRQQVLCRSAEWIRRWCSVAESIVLVDINSKMRLPSFTTIRIRHFPNQLLLSFEPCPSFSLLRPVNRRQNPTSRF</sequence>
<dbReference type="EMBL" id="JARBJD010000100">
    <property type="protein sequence ID" value="KAK2952735.1"/>
    <property type="molecule type" value="Genomic_DNA"/>
</dbReference>
<feature type="region of interest" description="Disordered" evidence="1">
    <location>
        <begin position="50"/>
        <end position="76"/>
    </location>
</feature>
<organism evidence="2 3">
    <name type="scientific">Blattamonas nauphoetae</name>
    <dbReference type="NCBI Taxonomy" id="2049346"/>
    <lineage>
        <taxon>Eukaryota</taxon>
        <taxon>Metamonada</taxon>
        <taxon>Preaxostyla</taxon>
        <taxon>Oxymonadida</taxon>
        <taxon>Blattamonas</taxon>
    </lineage>
</organism>
<comment type="caution">
    <text evidence="2">The sequence shown here is derived from an EMBL/GenBank/DDBJ whole genome shotgun (WGS) entry which is preliminary data.</text>
</comment>